<evidence type="ECO:0000256" key="1">
    <source>
        <dbReference type="SAM" id="MobiDB-lite"/>
    </source>
</evidence>
<organism evidence="2">
    <name type="scientific">bioreactor metagenome</name>
    <dbReference type="NCBI Taxonomy" id="1076179"/>
    <lineage>
        <taxon>unclassified sequences</taxon>
        <taxon>metagenomes</taxon>
        <taxon>ecological metagenomes</taxon>
    </lineage>
</organism>
<comment type="caution">
    <text evidence="2">The sequence shown here is derived from an EMBL/GenBank/DDBJ whole genome shotgun (WGS) entry which is preliminary data.</text>
</comment>
<feature type="compositionally biased region" description="Basic and acidic residues" evidence="1">
    <location>
        <begin position="50"/>
        <end position="62"/>
    </location>
</feature>
<dbReference type="EMBL" id="VSSQ01147114">
    <property type="protein sequence ID" value="MPN65162.1"/>
    <property type="molecule type" value="Genomic_DNA"/>
</dbReference>
<protein>
    <submittedName>
        <fullName evidence="2">Uncharacterized protein</fullName>
    </submittedName>
</protein>
<feature type="region of interest" description="Disordered" evidence="1">
    <location>
        <begin position="50"/>
        <end position="71"/>
    </location>
</feature>
<sequence length="93" mass="10895">MRQVRSDHCAVQHRLWRGLEQLFLHLHCRQVRALHMQEVVIKMHFGQLGRRQDTEHHDDSNDGSRTAQPDVLQTLPPLQRVSILVIDDVLLAF</sequence>
<accession>A0A645JPD4</accession>
<reference evidence="2" key="1">
    <citation type="submission" date="2019-08" db="EMBL/GenBank/DDBJ databases">
        <authorList>
            <person name="Kucharzyk K."/>
            <person name="Murdoch R.W."/>
            <person name="Higgins S."/>
            <person name="Loffler F."/>
        </authorList>
    </citation>
    <scope>NUCLEOTIDE SEQUENCE</scope>
</reference>
<evidence type="ECO:0000313" key="2">
    <source>
        <dbReference type="EMBL" id="MPN65162.1"/>
    </source>
</evidence>
<name>A0A645JPD4_9ZZZZ</name>
<proteinExistence type="predicted"/>
<gene>
    <name evidence="2" type="ORF">SDC9_212941</name>
</gene>
<dbReference type="AlphaFoldDB" id="A0A645JPD4"/>